<sequence length="194" mass="21225">MKSFTLVLLLALFLGTSSARAAPPIERVTIPGLQQDEWARTIEYAKQRTQEIFNKYGGRVGYPGGSKLDHADAQCMVGLLAHAFVTAWRNTLPSGTPEVVRLDQAAEYLKRNSDFWCGQGGPPQENRALQMLAQAAQDTVKAGQVNRNAERSLPSGWKKQLDALLKKDQWSPAEVALVGTVAVLLLAREAVPMP</sequence>
<feature type="chain" id="PRO_5046562859" evidence="1">
    <location>
        <begin position="22"/>
        <end position="194"/>
    </location>
</feature>
<protein>
    <submittedName>
        <fullName evidence="2">Uncharacterized protein</fullName>
    </submittedName>
</protein>
<gene>
    <name evidence="2" type="ORF">JY572_14610</name>
</gene>
<organism evidence="2 3">
    <name type="scientific">Myxococcus landrumensis</name>
    <dbReference type="NCBI Taxonomy" id="2813577"/>
    <lineage>
        <taxon>Bacteria</taxon>
        <taxon>Pseudomonadati</taxon>
        <taxon>Myxococcota</taxon>
        <taxon>Myxococcia</taxon>
        <taxon>Myxococcales</taxon>
        <taxon>Cystobacterineae</taxon>
        <taxon>Myxococcaceae</taxon>
        <taxon>Myxococcus</taxon>
    </lineage>
</organism>
<keyword evidence="1" id="KW-0732">Signal</keyword>
<feature type="signal peptide" evidence="1">
    <location>
        <begin position="1"/>
        <end position="21"/>
    </location>
</feature>
<evidence type="ECO:0000313" key="3">
    <source>
        <dbReference type="Proteomes" id="UP000663090"/>
    </source>
</evidence>
<accession>A0ABX7NEJ9</accession>
<name>A0ABX7NEJ9_9BACT</name>
<reference evidence="2 3" key="1">
    <citation type="submission" date="2021-02" db="EMBL/GenBank/DDBJ databases">
        <title>De Novo genome assembly of isolated myxobacteria.</title>
        <authorList>
            <person name="Stevens D.C."/>
        </authorList>
    </citation>
    <scope>NUCLEOTIDE SEQUENCE [LARGE SCALE GENOMIC DNA]</scope>
    <source>
        <strain evidence="2 3">SCHIC003</strain>
    </source>
</reference>
<proteinExistence type="predicted"/>
<keyword evidence="3" id="KW-1185">Reference proteome</keyword>
<evidence type="ECO:0000256" key="1">
    <source>
        <dbReference type="SAM" id="SignalP"/>
    </source>
</evidence>
<dbReference type="Proteomes" id="UP000663090">
    <property type="component" value="Chromosome"/>
</dbReference>
<evidence type="ECO:0000313" key="2">
    <source>
        <dbReference type="EMBL" id="QSQ17210.1"/>
    </source>
</evidence>
<dbReference type="RefSeq" id="WP_206718844.1">
    <property type="nucleotide sequence ID" value="NZ_CP071091.1"/>
</dbReference>
<dbReference type="EMBL" id="CP071091">
    <property type="protein sequence ID" value="QSQ17210.1"/>
    <property type="molecule type" value="Genomic_DNA"/>
</dbReference>